<reference evidence="9 10" key="1">
    <citation type="submission" date="2018-05" db="EMBL/GenBank/DDBJ databases">
        <title>Genome sequencing of Flavobacterium sp. HYN0049.</title>
        <authorList>
            <person name="Yi H."/>
            <person name="Baek C."/>
        </authorList>
    </citation>
    <scope>NUCLEOTIDE SEQUENCE [LARGE SCALE GENOMIC DNA]</scope>
    <source>
        <strain evidence="9 10">HYN0049</strain>
    </source>
</reference>
<feature type="transmembrane region" description="Helical" evidence="8">
    <location>
        <begin position="7"/>
        <end position="25"/>
    </location>
</feature>
<comment type="similarity">
    <text evidence="7">Belongs to the glycosyltransferase 87 family.</text>
</comment>
<dbReference type="KEGG" id="fpal:HYN49_05300"/>
<evidence type="ECO:0000256" key="7">
    <source>
        <dbReference type="ARBA" id="ARBA00024033"/>
    </source>
</evidence>
<dbReference type="RefSeq" id="WP_108903153.1">
    <property type="nucleotide sequence ID" value="NZ_CP029187.1"/>
</dbReference>
<sequence>MKSLFKYYYWFPLLLLCGFYVFRAVDFPVHDFANYYFGGRFLIDGSFGKWVYFPYEFNKVIFDLGHKGVFVSYAPNTPFLALLFAPLSLIPVAAAKIIFNIVSCGLFFFSLKRLVDFNRINLWYMAIIPLLFFVPIKNDLLFGQVYMLLFFLLAESWLAYQKNRLKSMAMWLSLAIMLKVFPVFLVLILLFKKQFRAFICVFVGMAILFAVSLPFTGIGIWIFYLNAVLPKASNGEIATAFVDNYQSVFMFLKRLLVYDYPENTSPWWGNHQLLFSGLVAAFKIMLIAGGYYISKKATDPLLAFSYWIFALLLMSPYGSTYSLLLLAFPVLLVLKNDWPNSKKAVCFFLFLLINNIPLALFMQQPFPVSYLRLVLLLLLATMLILSVSKLLKWKIISAVSLAALLAVLLLQQTGSRPDGFHLTHQEPILIYDYRITANKLTYHFWNENGPQSRSESLKFSTVQPLEIRNGEVFYNHKMLTSDQSNKMKPILLDHHTVIYLSDFDRGIGFYALKKIDL</sequence>
<evidence type="ECO:0000313" key="9">
    <source>
        <dbReference type="EMBL" id="AWI25361.1"/>
    </source>
</evidence>
<keyword evidence="3" id="KW-0808">Transferase</keyword>
<feature type="transmembrane region" description="Helical" evidence="8">
    <location>
        <begin position="197"/>
        <end position="224"/>
    </location>
</feature>
<keyword evidence="10" id="KW-1185">Reference proteome</keyword>
<feature type="transmembrane region" description="Helical" evidence="8">
    <location>
        <begin position="369"/>
        <end position="388"/>
    </location>
</feature>
<evidence type="ECO:0000256" key="6">
    <source>
        <dbReference type="ARBA" id="ARBA00023136"/>
    </source>
</evidence>
<feature type="transmembrane region" description="Helical" evidence="8">
    <location>
        <begin position="172"/>
        <end position="191"/>
    </location>
</feature>
<feature type="transmembrane region" description="Helical" evidence="8">
    <location>
        <begin position="273"/>
        <end position="294"/>
    </location>
</feature>
<evidence type="ECO:0000256" key="8">
    <source>
        <dbReference type="SAM" id="Phobius"/>
    </source>
</evidence>
<organism evidence="9 10">
    <name type="scientific">Flavobacterium pallidum</name>
    <dbReference type="NCBI Taxonomy" id="2172098"/>
    <lineage>
        <taxon>Bacteria</taxon>
        <taxon>Pseudomonadati</taxon>
        <taxon>Bacteroidota</taxon>
        <taxon>Flavobacteriia</taxon>
        <taxon>Flavobacteriales</taxon>
        <taxon>Flavobacteriaceae</taxon>
        <taxon>Flavobacterium</taxon>
    </lineage>
</organism>
<evidence type="ECO:0000256" key="1">
    <source>
        <dbReference type="ARBA" id="ARBA00004651"/>
    </source>
</evidence>
<dbReference type="GO" id="GO:0016758">
    <property type="term" value="F:hexosyltransferase activity"/>
    <property type="evidence" value="ECO:0007669"/>
    <property type="project" value="InterPro"/>
</dbReference>
<evidence type="ECO:0008006" key="11">
    <source>
        <dbReference type="Google" id="ProtNLM"/>
    </source>
</evidence>
<dbReference type="GO" id="GO:0005886">
    <property type="term" value="C:plasma membrane"/>
    <property type="evidence" value="ECO:0007669"/>
    <property type="project" value="UniProtKB-SubCell"/>
</dbReference>
<keyword evidence="6 8" id="KW-0472">Membrane</keyword>
<feature type="transmembrane region" description="Helical" evidence="8">
    <location>
        <begin position="120"/>
        <end position="136"/>
    </location>
</feature>
<feature type="transmembrane region" description="Helical" evidence="8">
    <location>
        <begin position="306"/>
        <end position="332"/>
    </location>
</feature>
<comment type="subcellular location">
    <subcellularLocation>
        <location evidence="1">Cell membrane</location>
        <topology evidence="1">Multi-pass membrane protein</topology>
    </subcellularLocation>
</comment>
<evidence type="ECO:0000313" key="10">
    <source>
        <dbReference type="Proteomes" id="UP000244937"/>
    </source>
</evidence>
<gene>
    <name evidence="9" type="ORF">HYN49_05300</name>
</gene>
<proteinExistence type="inferred from homology"/>
<evidence type="ECO:0000256" key="3">
    <source>
        <dbReference type="ARBA" id="ARBA00022679"/>
    </source>
</evidence>
<dbReference type="Pfam" id="PF09594">
    <property type="entry name" value="GT87"/>
    <property type="match status" value="1"/>
</dbReference>
<dbReference type="InterPro" id="IPR018584">
    <property type="entry name" value="GT87"/>
</dbReference>
<feature type="transmembrane region" description="Helical" evidence="8">
    <location>
        <begin position="344"/>
        <end position="363"/>
    </location>
</feature>
<dbReference type="Proteomes" id="UP000244937">
    <property type="component" value="Chromosome"/>
</dbReference>
<evidence type="ECO:0000256" key="2">
    <source>
        <dbReference type="ARBA" id="ARBA00022475"/>
    </source>
</evidence>
<keyword evidence="2" id="KW-1003">Cell membrane</keyword>
<feature type="transmembrane region" description="Helical" evidence="8">
    <location>
        <begin position="79"/>
        <end position="108"/>
    </location>
</feature>
<keyword evidence="5 8" id="KW-1133">Transmembrane helix</keyword>
<keyword evidence="4 8" id="KW-0812">Transmembrane</keyword>
<dbReference type="OrthoDB" id="1303617at2"/>
<name>A0A2S1SG71_9FLAO</name>
<protein>
    <recommendedName>
        <fullName evidence="11">DUF2029 domain-containing protein</fullName>
    </recommendedName>
</protein>
<accession>A0A2S1SG71</accession>
<evidence type="ECO:0000256" key="5">
    <source>
        <dbReference type="ARBA" id="ARBA00022989"/>
    </source>
</evidence>
<dbReference type="EMBL" id="CP029187">
    <property type="protein sequence ID" value="AWI25361.1"/>
    <property type="molecule type" value="Genomic_DNA"/>
</dbReference>
<dbReference type="AlphaFoldDB" id="A0A2S1SG71"/>
<evidence type="ECO:0000256" key="4">
    <source>
        <dbReference type="ARBA" id="ARBA00022692"/>
    </source>
</evidence>